<proteinExistence type="predicted"/>
<evidence type="ECO:0000256" key="2">
    <source>
        <dbReference type="SAM" id="Phobius"/>
    </source>
</evidence>
<evidence type="ECO:0000313" key="4">
    <source>
        <dbReference type="Proteomes" id="UP000663760"/>
    </source>
</evidence>
<gene>
    <name evidence="3" type="ORF">SI8410_17020680</name>
</gene>
<dbReference type="AlphaFoldDB" id="A0A7I8LJG6"/>
<dbReference type="PANTHER" id="PTHR35469:SF4">
    <property type="entry name" value="TRANSMEMBRANE PROTEIN"/>
    <property type="match status" value="1"/>
</dbReference>
<reference evidence="3" key="1">
    <citation type="submission" date="2020-02" db="EMBL/GenBank/DDBJ databases">
        <authorList>
            <person name="Scholz U."/>
            <person name="Mascher M."/>
            <person name="Fiebig A."/>
        </authorList>
    </citation>
    <scope>NUCLEOTIDE SEQUENCE</scope>
</reference>
<keyword evidence="2" id="KW-0812">Transmembrane</keyword>
<sequence>MATDSAREARRRKILERGSDRLAFITGQARSLPPSAIDSPATPPPSNRNLSVKTSSDDFLTGNEFPECRSTSPTERETRDRRPSVETFLKNEESNEAAYSVLPSSGEIEPATTDDASHHPVVTTGPHPAKRQARIFTAQRISSSISASENIRILCAVSIAALVVHSCRGHLVISDSIHSIISHKPIYMVLLTDLALVLGLLYTGRWKGKDEADAETTRAQEGGDWMDQMGKALEVLLIMQKMASAAFADCCLCAVIIICGISLFTNA</sequence>
<feature type="compositionally biased region" description="Basic and acidic residues" evidence="1">
    <location>
        <begin position="74"/>
        <end position="93"/>
    </location>
</feature>
<accession>A0A7I8LJG6</accession>
<evidence type="ECO:0000313" key="3">
    <source>
        <dbReference type="EMBL" id="CAA7410002.1"/>
    </source>
</evidence>
<feature type="region of interest" description="Disordered" evidence="1">
    <location>
        <begin position="21"/>
        <end position="128"/>
    </location>
</feature>
<dbReference type="EMBL" id="LR746280">
    <property type="protein sequence ID" value="CAA7410002.1"/>
    <property type="molecule type" value="Genomic_DNA"/>
</dbReference>
<keyword evidence="4" id="KW-1185">Reference proteome</keyword>
<feature type="compositionally biased region" description="Polar residues" evidence="1">
    <location>
        <begin position="47"/>
        <end position="58"/>
    </location>
</feature>
<organism evidence="3 4">
    <name type="scientific">Spirodela intermedia</name>
    <name type="common">Intermediate duckweed</name>
    <dbReference type="NCBI Taxonomy" id="51605"/>
    <lineage>
        <taxon>Eukaryota</taxon>
        <taxon>Viridiplantae</taxon>
        <taxon>Streptophyta</taxon>
        <taxon>Embryophyta</taxon>
        <taxon>Tracheophyta</taxon>
        <taxon>Spermatophyta</taxon>
        <taxon>Magnoliopsida</taxon>
        <taxon>Liliopsida</taxon>
        <taxon>Araceae</taxon>
        <taxon>Lemnoideae</taxon>
        <taxon>Spirodela</taxon>
    </lineage>
</organism>
<evidence type="ECO:0000256" key="1">
    <source>
        <dbReference type="SAM" id="MobiDB-lite"/>
    </source>
</evidence>
<dbReference type="Proteomes" id="UP000663760">
    <property type="component" value="Chromosome 17"/>
</dbReference>
<keyword evidence="2" id="KW-0472">Membrane</keyword>
<dbReference type="PANTHER" id="PTHR35469">
    <property type="entry name" value="TRANSMEMBRANE PROTEIN"/>
    <property type="match status" value="1"/>
</dbReference>
<keyword evidence="2" id="KW-1133">Transmembrane helix</keyword>
<feature type="transmembrane region" description="Helical" evidence="2">
    <location>
        <begin position="246"/>
        <end position="265"/>
    </location>
</feature>
<protein>
    <submittedName>
        <fullName evidence="3">Uncharacterized protein</fullName>
    </submittedName>
</protein>
<dbReference type="OrthoDB" id="1922492at2759"/>
<name>A0A7I8LJG6_SPIIN</name>